<name>A0AAF0UL93_SOLVR</name>
<dbReference type="AlphaFoldDB" id="A0AAF0UL93"/>
<protein>
    <submittedName>
        <fullName evidence="1">Uncharacterized protein</fullName>
    </submittedName>
</protein>
<organism evidence="1 2">
    <name type="scientific">Solanum verrucosum</name>
    <dbReference type="NCBI Taxonomy" id="315347"/>
    <lineage>
        <taxon>Eukaryota</taxon>
        <taxon>Viridiplantae</taxon>
        <taxon>Streptophyta</taxon>
        <taxon>Embryophyta</taxon>
        <taxon>Tracheophyta</taxon>
        <taxon>Spermatophyta</taxon>
        <taxon>Magnoliopsida</taxon>
        <taxon>eudicotyledons</taxon>
        <taxon>Gunneridae</taxon>
        <taxon>Pentapetalae</taxon>
        <taxon>asterids</taxon>
        <taxon>lamiids</taxon>
        <taxon>Solanales</taxon>
        <taxon>Solanaceae</taxon>
        <taxon>Solanoideae</taxon>
        <taxon>Solaneae</taxon>
        <taxon>Solanum</taxon>
    </lineage>
</organism>
<gene>
    <name evidence="1" type="ORF">MTR67_040903</name>
</gene>
<evidence type="ECO:0000313" key="1">
    <source>
        <dbReference type="EMBL" id="WMV47518.1"/>
    </source>
</evidence>
<evidence type="ECO:0000313" key="2">
    <source>
        <dbReference type="Proteomes" id="UP001234989"/>
    </source>
</evidence>
<reference evidence="1" key="1">
    <citation type="submission" date="2023-08" db="EMBL/GenBank/DDBJ databases">
        <title>A de novo genome assembly of Solanum verrucosum Schlechtendal, a Mexican diploid species geographically isolated from the other diploid A-genome species in potato relatives.</title>
        <authorList>
            <person name="Hosaka K."/>
        </authorList>
    </citation>
    <scope>NUCLEOTIDE SEQUENCE</scope>
    <source>
        <tissue evidence="1">Young leaves</tissue>
    </source>
</reference>
<accession>A0AAF0UL93</accession>
<dbReference type="Proteomes" id="UP001234989">
    <property type="component" value="Chromosome 9"/>
</dbReference>
<keyword evidence="2" id="KW-1185">Reference proteome</keyword>
<sequence length="101" mass="10939">MTPKGDVDGHGEIVDYYGVLQNILELRGTEASENTQSNRYNQQLSKPFNPIAQTLQSKVHVASAAAQEPESKNSYVCQACSTPLPKAEAKSKAVVSESMQV</sequence>
<proteinExistence type="predicted"/>
<dbReference type="EMBL" id="CP133620">
    <property type="protein sequence ID" value="WMV47518.1"/>
    <property type="molecule type" value="Genomic_DNA"/>
</dbReference>